<reference evidence="3 4" key="1">
    <citation type="submission" date="2019-01" db="EMBL/GenBank/DDBJ databases">
        <title>Nuclear Genome Assembly of the Microalgal Biofuel strain Nannochloropsis salina CCMP1776.</title>
        <authorList>
            <person name="Hovde B."/>
        </authorList>
    </citation>
    <scope>NUCLEOTIDE SEQUENCE [LARGE SCALE GENOMIC DNA]</scope>
    <source>
        <strain evidence="3 4">CCMP1776</strain>
    </source>
</reference>
<feature type="region of interest" description="Disordered" evidence="1">
    <location>
        <begin position="381"/>
        <end position="451"/>
    </location>
</feature>
<feature type="compositionally biased region" description="Basic and acidic residues" evidence="1">
    <location>
        <begin position="771"/>
        <end position="783"/>
    </location>
</feature>
<sequence>MLRTNVLQGEVHRSWVWLSPAGAKHVIDLWHDTVTGVRSVAVGMEEVPGSMGSSPFFSTEAHHINFTVGQDQCRGMVIIEKAGLFSFRYTCVVNGRPLKATLQGLADEDEERFNIAILGAANAYSSKEKSVTWYELTVTRGSDGARTLVHRRYREFVCLFEQVHAAFKGHHLRSSLPELPGRQLKLLVDHNDTAFVEERRLLLETALGKLLSVPHVGAMVPVQVFLGFFDRLKEHSVIFTQRDLGLSITRTVVPEESIVVTRVKEAGPGGQKSRVMVGDTLSKVGGEPVSKFGGFDGVAFQVSRGLRPIVIHFLEAVDRNPSHDFLPPGEPLDIPPVHEQVRQRKTAALHTLSPVAPPPVVPTPSGLPTRLAATTSVALGEEVSGAPTTPPVALPAQSKPPVAALPRVETRVPSRGPASRPRPKLGPSEEEVEHLKIERISSKREGEDPNKLQNVLEAALVEEERRSEGQLNGSLSTSLSSAGVGEPKDPLFELETSGQGASEMGSTTEKKVAKGQATVPTATQDNETEGEGSGAENPTAPIQASESSSGDTLAEEGPESDALSHDPSEPLAALALDMQELGEQENAEDGPGVTVEETHSPVSAQPPVAPAPPALPSYEPPPSIPAAQPTSVSLIISCNSSGAPSSTSHDPPPSTSAVSLAPASTLRSLSPPLPVIFPTSSPPITTHPVRAVCEVEEMAVADVPFKISHSTDQLHATEDTLGGGASRVGKDEAIGAGPSDLTAPADVDAHTSQTSGVPSQFHDSPPSAVAHSHDHLSPRQLHHDSRRKTPPRLEKAKLEEEGDVAGGVEPKEELVPPSPFEDYM</sequence>
<feature type="region of interest" description="Disordered" evidence="1">
    <location>
        <begin position="717"/>
        <end position="824"/>
    </location>
</feature>
<feature type="region of interest" description="Disordered" evidence="1">
    <location>
        <begin position="463"/>
        <end position="663"/>
    </location>
</feature>
<gene>
    <name evidence="3" type="ORF">NSK_008628</name>
</gene>
<evidence type="ECO:0000259" key="2">
    <source>
        <dbReference type="PROSITE" id="PS50195"/>
    </source>
</evidence>
<protein>
    <recommendedName>
        <fullName evidence="2">PX domain-containing protein</fullName>
    </recommendedName>
</protein>
<feature type="compositionally biased region" description="Polar residues" evidence="1">
    <location>
        <begin position="469"/>
        <end position="481"/>
    </location>
</feature>
<dbReference type="GO" id="GO:0035091">
    <property type="term" value="F:phosphatidylinositol binding"/>
    <property type="evidence" value="ECO:0007669"/>
    <property type="project" value="InterPro"/>
</dbReference>
<accession>A0A4D9CLT8</accession>
<feature type="compositionally biased region" description="Basic and acidic residues" evidence="1">
    <location>
        <begin position="433"/>
        <end position="450"/>
    </location>
</feature>
<organism evidence="3 4">
    <name type="scientific">Nannochloropsis salina CCMP1776</name>
    <dbReference type="NCBI Taxonomy" id="1027361"/>
    <lineage>
        <taxon>Eukaryota</taxon>
        <taxon>Sar</taxon>
        <taxon>Stramenopiles</taxon>
        <taxon>Ochrophyta</taxon>
        <taxon>Eustigmatophyceae</taxon>
        <taxon>Eustigmatales</taxon>
        <taxon>Monodopsidaceae</taxon>
        <taxon>Microchloropsis</taxon>
        <taxon>Microchloropsis salina</taxon>
    </lineage>
</organism>
<dbReference type="InterPro" id="IPR036871">
    <property type="entry name" value="PX_dom_sf"/>
</dbReference>
<dbReference type="OrthoDB" id="188425at2759"/>
<dbReference type="InterPro" id="IPR001683">
    <property type="entry name" value="PX_dom"/>
</dbReference>
<evidence type="ECO:0000256" key="1">
    <source>
        <dbReference type="SAM" id="MobiDB-lite"/>
    </source>
</evidence>
<dbReference type="AlphaFoldDB" id="A0A4D9CLT8"/>
<dbReference type="EMBL" id="SDOX01000183">
    <property type="protein sequence ID" value="TFJ80070.1"/>
    <property type="molecule type" value="Genomic_DNA"/>
</dbReference>
<proteinExistence type="predicted"/>
<dbReference type="Gene3D" id="3.30.1520.10">
    <property type="entry name" value="Phox-like domain"/>
    <property type="match status" value="1"/>
</dbReference>
<feature type="compositionally biased region" description="Pro residues" evidence="1">
    <location>
        <begin position="607"/>
        <end position="624"/>
    </location>
</feature>
<comment type="caution">
    <text evidence="3">The sequence shown here is derived from an EMBL/GenBank/DDBJ whole genome shotgun (WGS) entry which is preliminary data.</text>
</comment>
<feature type="domain" description="PX" evidence="2">
    <location>
        <begin position="112"/>
        <end position="236"/>
    </location>
</feature>
<keyword evidence="4" id="KW-1185">Reference proteome</keyword>
<dbReference type="SUPFAM" id="SSF64268">
    <property type="entry name" value="PX domain"/>
    <property type="match status" value="1"/>
</dbReference>
<feature type="compositionally biased region" description="Polar residues" evidence="1">
    <location>
        <begin position="750"/>
        <end position="762"/>
    </location>
</feature>
<dbReference type="CDD" id="cd06093">
    <property type="entry name" value="PX_domain"/>
    <property type="match status" value="1"/>
</dbReference>
<feature type="compositionally biased region" description="Polar residues" evidence="1">
    <location>
        <begin position="540"/>
        <end position="551"/>
    </location>
</feature>
<evidence type="ECO:0000313" key="4">
    <source>
        <dbReference type="Proteomes" id="UP000355283"/>
    </source>
</evidence>
<dbReference type="Gene3D" id="2.40.128.180">
    <property type="match status" value="1"/>
</dbReference>
<dbReference type="Proteomes" id="UP000355283">
    <property type="component" value="Unassembled WGS sequence"/>
</dbReference>
<dbReference type="Pfam" id="PF00787">
    <property type="entry name" value="PX"/>
    <property type="match status" value="1"/>
</dbReference>
<dbReference type="InterPro" id="IPR038513">
    <property type="entry name" value="FAIM1_dom_sf"/>
</dbReference>
<dbReference type="SMART" id="SM00312">
    <property type="entry name" value="PX"/>
    <property type="match status" value="1"/>
</dbReference>
<evidence type="ECO:0000313" key="3">
    <source>
        <dbReference type="EMBL" id="TFJ80070.1"/>
    </source>
</evidence>
<name>A0A4D9CLT8_9STRA</name>
<feature type="compositionally biased region" description="Polar residues" evidence="1">
    <location>
        <begin position="496"/>
        <end position="507"/>
    </location>
</feature>
<feature type="compositionally biased region" description="Polar residues" evidence="1">
    <location>
        <begin position="628"/>
        <end position="643"/>
    </location>
</feature>
<dbReference type="PROSITE" id="PS50195">
    <property type="entry name" value="PX"/>
    <property type="match status" value="1"/>
</dbReference>